<dbReference type="EMBL" id="CP001684">
    <property type="protein sequence ID" value="ACV22302.1"/>
    <property type="molecule type" value="Genomic_DNA"/>
</dbReference>
<gene>
    <name evidence="3" type="ordered locus">Shel_12750</name>
</gene>
<dbReference type="Proteomes" id="UP000002026">
    <property type="component" value="Chromosome"/>
</dbReference>
<dbReference type="HOGENOM" id="CLU_050688_1_0_11"/>
<keyword evidence="4" id="KW-1185">Reference proteome</keyword>
<proteinExistence type="inferred from homology"/>
<dbReference type="InterPro" id="IPR050922">
    <property type="entry name" value="LytR/CpsA/Psr_CW_biosynth"/>
</dbReference>
<protein>
    <submittedName>
        <fullName evidence="3">Transcriptional regulator</fullName>
    </submittedName>
</protein>
<dbReference type="eggNOG" id="COG1316">
    <property type="taxonomic scope" value="Bacteria"/>
</dbReference>
<reference evidence="3 4" key="1">
    <citation type="journal article" date="2009" name="Stand. Genomic Sci.">
        <title>Complete genome sequence of Slackia heliotrinireducens type strain (RHS 1).</title>
        <authorList>
            <person name="Pukall R."/>
            <person name="Lapidus A."/>
            <person name="Nolan M."/>
            <person name="Copeland A."/>
            <person name="Glavina Del Rio T."/>
            <person name="Lucas S."/>
            <person name="Chen F."/>
            <person name="Tice H."/>
            <person name="Cheng J.F."/>
            <person name="Chertkov O."/>
            <person name="Bruce D."/>
            <person name="Goodwin L."/>
            <person name="Kuske C."/>
            <person name="Brettin T."/>
            <person name="Detter J.C."/>
            <person name="Han C."/>
            <person name="Pitluck S."/>
            <person name="Pati A."/>
            <person name="Mavrommatis K."/>
            <person name="Ivanova N."/>
            <person name="Ovchinnikova G."/>
            <person name="Chen A."/>
            <person name="Palaniappan K."/>
            <person name="Schneider S."/>
            <person name="Rohde M."/>
            <person name="Chain P."/>
            <person name="D'haeseleer P."/>
            <person name="Goker M."/>
            <person name="Bristow J."/>
            <person name="Eisen J.A."/>
            <person name="Markowitz V."/>
            <person name="Kyrpides N.C."/>
            <person name="Klenk H.P."/>
            <person name="Hugenholtz P."/>
        </authorList>
    </citation>
    <scope>NUCLEOTIDE SEQUENCE [LARGE SCALE GENOMIC DNA]</scope>
    <source>
        <strain evidence="4">ATCC 29202 / DSM 20476 / NCTC 11029 / RHS 1</strain>
    </source>
</reference>
<evidence type="ECO:0000313" key="3">
    <source>
        <dbReference type="EMBL" id="ACV22302.1"/>
    </source>
</evidence>
<accession>C7N5W7</accession>
<dbReference type="Gene3D" id="3.40.630.190">
    <property type="entry name" value="LCP protein"/>
    <property type="match status" value="1"/>
</dbReference>
<dbReference type="PANTHER" id="PTHR33392:SF6">
    <property type="entry name" value="POLYISOPRENYL-TEICHOIC ACID--PEPTIDOGLYCAN TEICHOIC ACID TRANSFERASE TAGU"/>
    <property type="match status" value="1"/>
</dbReference>
<dbReference type="PANTHER" id="PTHR33392">
    <property type="entry name" value="POLYISOPRENYL-TEICHOIC ACID--PEPTIDOGLYCAN TEICHOIC ACID TRANSFERASE TAGU"/>
    <property type="match status" value="1"/>
</dbReference>
<evidence type="ECO:0000313" key="4">
    <source>
        <dbReference type="Proteomes" id="UP000002026"/>
    </source>
</evidence>
<sequence length="365" mass="39842">MTKADEDGMVVIRTRKRKRKGRRSKKRGMARKTKIALIIIGVLALLLAIAVGTLVYMLNSGESKMHGEFTGIVHAPETVVTQNDGKTIEYNGHTYEYNENVVSVLVMGLSDESMYDGNPDAHCADAVILVAMDTETNEMKLIVVPRNSVAEVDMYEGSKLVETRPLPLTLAYPTVVGGTEDEAAANVARSVSRLMYNMPINYYLGIEQDAFVGSVDALGGVTVTALQTIPGTNYVEGEECLLIGEDALKYVKWRDTSVAESALDRQERQMQFVKAFASKARNSSVTELVGLYNDLSADMVTNLGASEVAYMASCLISGENASLDMVSLTGTTEKTDELGKPLEFYYLDEDSVTEAVLAAFYTQID</sequence>
<comment type="similarity">
    <text evidence="1">Belongs to the LytR/CpsA/Psr (LCP) family.</text>
</comment>
<dbReference type="KEGG" id="shi:Shel_12750"/>
<dbReference type="STRING" id="471855.Shel_12750"/>
<feature type="domain" description="Cell envelope-related transcriptional attenuator" evidence="2">
    <location>
        <begin position="124"/>
        <end position="281"/>
    </location>
</feature>
<organism evidence="3 4">
    <name type="scientific">Slackia heliotrinireducens (strain ATCC 29202 / DSM 20476 / NCTC 11029 / RHS 1)</name>
    <name type="common">Peptococcus heliotrinreducens</name>
    <dbReference type="NCBI Taxonomy" id="471855"/>
    <lineage>
        <taxon>Bacteria</taxon>
        <taxon>Bacillati</taxon>
        <taxon>Actinomycetota</taxon>
        <taxon>Coriobacteriia</taxon>
        <taxon>Eggerthellales</taxon>
        <taxon>Eggerthellaceae</taxon>
        <taxon>Slackia</taxon>
    </lineage>
</organism>
<evidence type="ECO:0000256" key="1">
    <source>
        <dbReference type="ARBA" id="ARBA00006068"/>
    </source>
</evidence>
<dbReference type="AlphaFoldDB" id="C7N5W7"/>
<evidence type="ECO:0000259" key="2">
    <source>
        <dbReference type="Pfam" id="PF03816"/>
    </source>
</evidence>
<dbReference type="Pfam" id="PF03816">
    <property type="entry name" value="LytR_cpsA_psr"/>
    <property type="match status" value="1"/>
</dbReference>
<name>C7N5W7_SLAHD</name>
<dbReference type="InterPro" id="IPR004474">
    <property type="entry name" value="LytR_CpsA_psr"/>
</dbReference>